<dbReference type="InterPro" id="IPR046955">
    <property type="entry name" value="PHR1-like"/>
</dbReference>
<reference evidence="2" key="1">
    <citation type="submission" date="2019-12" db="EMBL/GenBank/DDBJ databases">
        <title>Genome sequencing and annotation of Brassica cretica.</title>
        <authorList>
            <person name="Studholme D.J."/>
            <person name="Sarris P.F."/>
        </authorList>
    </citation>
    <scope>NUCLEOTIDE SEQUENCE</scope>
    <source>
        <strain evidence="2">PFS-001/15</strain>
        <strain evidence="3">PFS-102/07</strain>
        <tissue evidence="2">Leaf</tissue>
    </source>
</reference>
<dbReference type="EMBL" id="QGKW02002228">
    <property type="protein sequence ID" value="KAF2535430.1"/>
    <property type="molecule type" value="Genomic_DNA"/>
</dbReference>
<evidence type="ECO:0000313" key="2">
    <source>
        <dbReference type="EMBL" id="KAF2535430.1"/>
    </source>
</evidence>
<evidence type="ECO:0000313" key="4">
    <source>
        <dbReference type="Proteomes" id="UP000712281"/>
    </source>
</evidence>
<evidence type="ECO:0000256" key="1">
    <source>
        <dbReference type="SAM" id="MobiDB-lite"/>
    </source>
</evidence>
<name>A0A8S9FP56_BRACR</name>
<dbReference type="Proteomes" id="UP000712281">
    <property type="component" value="Unassembled WGS sequence"/>
</dbReference>
<dbReference type="AlphaFoldDB" id="A0A8S9FP56"/>
<feature type="region of interest" description="Disordered" evidence="1">
    <location>
        <begin position="26"/>
        <end position="62"/>
    </location>
</feature>
<dbReference type="EMBL" id="QGKY02001015">
    <property type="protein sequence ID" value="KAF2572058.1"/>
    <property type="molecule type" value="Genomic_DNA"/>
</dbReference>
<comment type="caution">
    <text evidence="2">The sequence shown here is derived from an EMBL/GenBank/DDBJ whole genome shotgun (WGS) entry which is preliminary data.</text>
</comment>
<proteinExistence type="predicted"/>
<dbReference type="Gene3D" id="1.10.10.60">
    <property type="entry name" value="Homeodomain-like"/>
    <property type="match status" value="1"/>
</dbReference>
<evidence type="ECO:0000313" key="3">
    <source>
        <dbReference type="EMBL" id="KAF2572058.1"/>
    </source>
</evidence>
<feature type="compositionally biased region" description="Basic and acidic residues" evidence="1">
    <location>
        <begin position="30"/>
        <end position="62"/>
    </location>
</feature>
<sequence>MDSEGLTIFHVKSHLQKYRIVKYIPESQEDSTKPATENRRARETIENNDRTAAKDKRESSEDTKRLNIIVSLRFRPFSSAFFSTRRLIK</sequence>
<dbReference type="PANTHER" id="PTHR31499">
    <property type="entry name" value="MYB FAMILY TRANSCRIPTION FACTOR PHL11"/>
    <property type="match status" value="1"/>
</dbReference>
<protein>
    <recommendedName>
        <fullName evidence="5">HTH myb-type domain-containing protein</fullName>
    </recommendedName>
</protein>
<dbReference type="GO" id="GO:0003700">
    <property type="term" value="F:DNA-binding transcription factor activity"/>
    <property type="evidence" value="ECO:0007669"/>
    <property type="project" value="InterPro"/>
</dbReference>
<gene>
    <name evidence="2" type="ORF">F2Q68_00023158</name>
    <name evidence="3" type="ORF">F2Q70_00006520</name>
</gene>
<accession>A0A8S9FP56</accession>
<evidence type="ECO:0008006" key="5">
    <source>
        <dbReference type="Google" id="ProtNLM"/>
    </source>
</evidence>
<organism evidence="2 4">
    <name type="scientific">Brassica cretica</name>
    <name type="common">Mustard</name>
    <dbReference type="NCBI Taxonomy" id="69181"/>
    <lineage>
        <taxon>Eukaryota</taxon>
        <taxon>Viridiplantae</taxon>
        <taxon>Streptophyta</taxon>
        <taxon>Embryophyta</taxon>
        <taxon>Tracheophyta</taxon>
        <taxon>Spermatophyta</taxon>
        <taxon>Magnoliopsida</taxon>
        <taxon>eudicotyledons</taxon>
        <taxon>Gunneridae</taxon>
        <taxon>Pentapetalae</taxon>
        <taxon>rosids</taxon>
        <taxon>malvids</taxon>
        <taxon>Brassicales</taxon>
        <taxon>Brassicaceae</taxon>
        <taxon>Brassiceae</taxon>
        <taxon>Brassica</taxon>
    </lineage>
</organism>
<dbReference type="PANTHER" id="PTHR31499:SF85">
    <property type="entry name" value="TRANSCRIPTION FACTOR MYB-RELATED FAMILY"/>
    <property type="match status" value="1"/>
</dbReference>